<dbReference type="SUPFAM" id="SSF90209">
    <property type="entry name" value="Ran binding protein zinc finger-like"/>
    <property type="match status" value="1"/>
</dbReference>
<keyword evidence="1" id="KW-0479">Metal-binding</keyword>
<evidence type="ECO:0000256" key="3">
    <source>
        <dbReference type="ARBA" id="ARBA00022801"/>
    </source>
</evidence>
<dbReference type="InterPro" id="IPR001876">
    <property type="entry name" value="Znf_RanBP2"/>
</dbReference>
<proteinExistence type="predicted"/>
<dbReference type="InterPro" id="IPR036443">
    <property type="entry name" value="Znf_RanBP2_sf"/>
</dbReference>
<dbReference type="InterPro" id="IPR051547">
    <property type="entry name" value="TDP2-like"/>
</dbReference>
<evidence type="ECO:0000313" key="8">
    <source>
        <dbReference type="EMBL" id="RLN41954.1"/>
    </source>
</evidence>
<evidence type="ECO:0000313" key="9">
    <source>
        <dbReference type="Proteomes" id="UP000275267"/>
    </source>
</evidence>
<dbReference type="GO" id="GO:0005737">
    <property type="term" value="C:cytoplasm"/>
    <property type="evidence" value="ECO:0007669"/>
    <property type="project" value="TreeGrafter"/>
</dbReference>
<dbReference type="PANTHER" id="PTHR15822">
    <property type="entry name" value="TRAF AND TNF RECEPTOR-ASSOCIATED PROTEIN"/>
    <property type="match status" value="1"/>
</dbReference>
<name>A0A3L6TSW6_PANMI</name>
<dbReference type="Gene3D" id="3.60.10.10">
    <property type="entry name" value="Endonuclease/exonuclease/phosphatase"/>
    <property type="match status" value="2"/>
</dbReference>
<dbReference type="PANTHER" id="PTHR15822:SF18">
    <property type="entry name" value="ENDONUCLEASE_EXONUCLEASE_PHOSPHATASE FAMILY PROTEIN"/>
    <property type="match status" value="1"/>
</dbReference>
<dbReference type="Proteomes" id="UP000275267">
    <property type="component" value="Unassembled WGS sequence"/>
</dbReference>
<feature type="region of interest" description="Disordered" evidence="6">
    <location>
        <begin position="162"/>
        <end position="181"/>
    </location>
</feature>
<reference evidence="9" key="1">
    <citation type="journal article" date="2019" name="Nat. Commun.">
        <title>The genome of broomcorn millet.</title>
        <authorList>
            <person name="Zou C."/>
            <person name="Miki D."/>
            <person name="Li D."/>
            <person name="Tang Q."/>
            <person name="Xiao L."/>
            <person name="Rajput S."/>
            <person name="Deng P."/>
            <person name="Jia W."/>
            <person name="Huang R."/>
            <person name="Zhang M."/>
            <person name="Sun Y."/>
            <person name="Hu J."/>
            <person name="Fu X."/>
            <person name="Schnable P.S."/>
            <person name="Li F."/>
            <person name="Zhang H."/>
            <person name="Feng B."/>
            <person name="Zhu X."/>
            <person name="Liu R."/>
            <person name="Schnable J.C."/>
            <person name="Zhu J.-K."/>
            <person name="Zhang H."/>
        </authorList>
    </citation>
    <scope>NUCLEOTIDE SEQUENCE [LARGE SCALE GENOMIC DNA]</scope>
</reference>
<dbReference type="GO" id="GO:0008270">
    <property type="term" value="F:zinc ion binding"/>
    <property type="evidence" value="ECO:0007669"/>
    <property type="project" value="UniProtKB-KW"/>
</dbReference>
<dbReference type="Gene3D" id="2.30.30.380">
    <property type="entry name" value="Zn-finger domain of Sec23/24"/>
    <property type="match status" value="1"/>
</dbReference>
<evidence type="ECO:0000256" key="5">
    <source>
        <dbReference type="PROSITE-ProRule" id="PRU00322"/>
    </source>
</evidence>
<evidence type="ECO:0000259" key="7">
    <source>
        <dbReference type="PROSITE" id="PS50199"/>
    </source>
</evidence>
<evidence type="ECO:0000256" key="4">
    <source>
        <dbReference type="ARBA" id="ARBA00022833"/>
    </source>
</evidence>
<organism evidence="8 9">
    <name type="scientific">Panicum miliaceum</name>
    <name type="common">Proso millet</name>
    <name type="synonym">Broomcorn millet</name>
    <dbReference type="NCBI Taxonomy" id="4540"/>
    <lineage>
        <taxon>Eukaryota</taxon>
        <taxon>Viridiplantae</taxon>
        <taxon>Streptophyta</taxon>
        <taxon>Embryophyta</taxon>
        <taxon>Tracheophyta</taxon>
        <taxon>Spermatophyta</taxon>
        <taxon>Magnoliopsida</taxon>
        <taxon>Liliopsida</taxon>
        <taxon>Poales</taxon>
        <taxon>Poaceae</taxon>
        <taxon>PACMAD clade</taxon>
        <taxon>Panicoideae</taxon>
        <taxon>Panicodae</taxon>
        <taxon>Paniceae</taxon>
        <taxon>Panicinae</taxon>
        <taxon>Panicum</taxon>
        <taxon>Panicum sect. Panicum</taxon>
    </lineage>
</organism>
<keyword evidence="4" id="KW-0862">Zinc</keyword>
<dbReference type="EMBL" id="PQIB02000001">
    <property type="protein sequence ID" value="RLN41954.1"/>
    <property type="molecule type" value="Genomic_DNA"/>
</dbReference>
<dbReference type="SUPFAM" id="SSF56219">
    <property type="entry name" value="DNase I-like"/>
    <property type="match status" value="1"/>
</dbReference>
<dbReference type="GO" id="GO:0006302">
    <property type="term" value="P:double-strand break repair"/>
    <property type="evidence" value="ECO:0007669"/>
    <property type="project" value="TreeGrafter"/>
</dbReference>
<evidence type="ECO:0000256" key="2">
    <source>
        <dbReference type="ARBA" id="ARBA00022771"/>
    </source>
</evidence>
<dbReference type="STRING" id="4540.A0A3L6TSW6"/>
<feature type="domain" description="RanBP2-type" evidence="7">
    <location>
        <begin position="9"/>
        <end position="40"/>
    </location>
</feature>
<evidence type="ECO:0000256" key="6">
    <source>
        <dbReference type="SAM" id="MobiDB-lite"/>
    </source>
</evidence>
<dbReference type="InterPro" id="IPR036691">
    <property type="entry name" value="Endo/exonu/phosph_ase_sf"/>
</dbReference>
<dbReference type="AlphaFoldDB" id="A0A3L6TSW6"/>
<evidence type="ECO:0000256" key="1">
    <source>
        <dbReference type="ARBA" id="ARBA00022723"/>
    </source>
</evidence>
<dbReference type="GO" id="GO:0070260">
    <property type="term" value="F:5'-tyrosyl-DNA phosphodiesterase activity"/>
    <property type="evidence" value="ECO:0007669"/>
    <property type="project" value="TreeGrafter"/>
</dbReference>
<gene>
    <name evidence="8" type="ORF">C2845_PM01G44240</name>
</gene>
<comment type="caution">
    <text evidence="8">The sequence shown here is derived from an EMBL/GenBank/DDBJ whole genome shotgun (WGS) entry which is preliminary data.</text>
</comment>
<dbReference type="PROSITE" id="PS01358">
    <property type="entry name" value="ZF_RANBP2_1"/>
    <property type="match status" value="1"/>
</dbReference>
<dbReference type="PROSITE" id="PS50199">
    <property type="entry name" value="ZF_RANBP2_2"/>
    <property type="match status" value="1"/>
</dbReference>
<keyword evidence="2 5" id="KW-0863">Zinc-finger</keyword>
<keyword evidence="3" id="KW-0378">Hydrolase</keyword>
<accession>A0A3L6TSW6</accession>
<keyword evidence="9" id="KW-1185">Reference proteome</keyword>
<protein>
    <recommendedName>
        <fullName evidence="7">RanBP2-type domain-containing protein</fullName>
    </recommendedName>
</protein>
<dbReference type="OrthoDB" id="9975959at2759"/>
<sequence>MSPRSPPPSPGAREWPCFRCTLNNPIYSDKCEACEAPRPLELDADSPVVVAAAAALTPLPQLRRKRERSPAVADAECPVEVDVDSPVGAVAAPASTPLRRLRRKVDRAQAVVEIRVEVDADSPTVVVDASGSPIRRCGRKRERATAVAEAERPVEVDADSSTVVVDASASPPRRCGRKRERAASPDVVELCNSAGRACGGGENGEGKAPAAKKASLGIHLDKKTFKIMTYNVWFREDMELSRRMDALGDLIKHHSPDFICFQDGWIDAWVELKPGDDGWTYDTKANSMLSGNRKLQKRMDRFLCKLEDFKIDNIEMIGKEAITGISYFKEKKVRKECRKIELPVFPSDHFGLVLTITKQGGGIF</sequence>
<dbReference type="GO" id="GO:0003697">
    <property type="term" value="F:single-stranded DNA binding"/>
    <property type="evidence" value="ECO:0007669"/>
    <property type="project" value="TreeGrafter"/>
</dbReference>